<gene>
    <name evidence="2" type="ORF">MVEN_01143700</name>
</gene>
<feature type="signal peptide" evidence="1">
    <location>
        <begin position="1"/>
        <end position="18"/>
    </location>
</feature>
<evidence type="ECO:0000313" key="2">
    <source>
        <dbReference type="EMBL" id="KAF7351826.1"/>
    </source>
</evidence>
<proteinExistence type="predicted"/>
<organism evidence="2 3">
    <name type="scientific">Mycena venus</name>
    <dbReference type="NCBI Taxonomy" id="2733690"/>
    <lineage>
        <taxon>Eukaryota</taxon>
        <taxon>Fungi</taxon>
        <taxon>Dikarya</taxon>
        <taxon>Basidiomycota</taxon>
        <taxon>Agaricomycotina</taxon>
        <taxon>Agaricomycetes</taxon>
        <taxon>Agaricomycetidae</taxon>
        <taxon>Agaricales</taxon>
        <taxon>Marasmiineae</taxon>
        <taxon>Mycenaceae</taxon>
        <taxon>Mycena</taxon>
    </lineage>
</organism>
<sequence>MKFAAVVIAFAAAAAAAAVPVARDSAPVLQLRDLAPEAEVRELDAAALNYLVSRGIFDEAELEERGLLSSLFGGSKTTPASGTTPATSGALKVSFTDPSGPVSAARQTQAIKVLKKAVSKADQAKFPFCSIDFGNGGSATFRCFSSAAKKIGTQGPAGALKI</sequence>
<evidence type="ECO:0000313" key="3">
    <source>
        <dbReference type="Proteomes" id="UP000620124"/>
    </source>
</evidence>
<dbReference type="EMBL" id="JACAZI010000009">
    <property type="protein sequence ID" value="KAF7351826.1"/>
    <property type="molecule type" value="Genomic_DNA"/>
</dbReference>
<name>A0A8H6Y429_9AGAR</name>
<protein>
    <submittedName>
        <fullName evidence="2">Uncharacterized protein</fullName>
    </submittedName>
</protein>
<keyword evidence="1" id="KW-0732">Signal</keyword>
<feature type="chain" id="PRO_5034868977" evidence="1">
    <location>
        <begin position="19"/>
        <end position="162"/>
    </location>
</feature>
<comment type="caution">
    <text evidence="2">The sequence shown here is derived from an EMBL/GenBank/DDBJ whole genome shotgun (WGS) entry which is preliminary data.</text>
</comment>
<dbReference type="Proteomes" id="UP000620124">
    <property type="component" value="Unassembled WGS sequence"/>
</dbReference>
<dbReference type="OrthoDB" id="2988116at2759"/>
<dbReference type="AlphaFoldDB" id="A0A8H6Y429"/>
<keyword evidence="3" id="KW-1185">Reference proteome</keyword>
<reference evidence="2" key="1">
    <citation type="submission" date="2020-05" db="EMBL/GenBank/DDBJ databases">
        <title>Mycena genomes resolve the evolution of fungal bioluminescence.</title>
        <authorList>
            <person name="Tsai I.J."/>
        </authorList>
    </citation>
    <scope>NUCLEOTIDE SEQUENCE</scope>
    <source>
        <strain evidence="2">CCC161011</strain>
    </source>
</reference>
<accession>A0A8H6Y429</accession>
<evidence type="ECO:0000256" key="1">
    <source>
        <dbReference type="SAM" id="SignalP"/>
    </source>
</evidence>